<evidence type="ECO:0008006" key="6">
    <source>
        <dbReference type="Google" id="ProtNLM"/>
    </source>
</evidence>
<dbReference type="AlphaFoldDB" id="A0A9R1V8M4"/>
<comment type="similarity">
    <text evidence="3">Belongs to the GRAS family.</text>
</comment>
<dbReference type="GO" id="GO:0006355">
    <property type="term" value="P:regulation of DNA-templated transcription"/>
    <property type="evidence" value="ECO:0000318"/>
    <property type="project" value="GO_Central"/>
</dbReference>
<reference evidence="4 5" key="1">
    <citation type="journal article" date="2017" name="Nat. Commun.">
        <title>Genome assembly with in vitro proximity ligation data and whole-genome triplication in lettuce.</title>
        <authorList>
            <person name="Reyes-Chin-Wo S."/>
            <person name="Wang Z."/>
            <person name="Yang X."/>
            <person name="Kozik A."/>
            <person name="Arikit S."/>
            <person name="Song C."/>
            <person name="Xia L."/>
            <person name="Froenicke L."/>
            <person name="Lavelle D.O."/>
            <person name="Truco M.J."/>
            <person name="Xia R."/>
            <person name="Zhu S."/>
            <person name="Xu C."/>
            <person name="Xu H."/>
            <person name="Xu X."/>
            <person name="Cox K."/>
            <person name="Korf I."/>
            <person name="Meyers B.C."/>
            <person name="Michelmore R.W."/>
        </authorList>
    </citation>
    <scope>NUCLEOTIDE SEQUENCE [LARGE SCALE GENOMIC DNA]</scope>
    <source>
        <strain evidence="5">cv. Salinas</strain>
        <tissue evidence="4">Seedlings</tissue>
    </source>
</reference>
<dbReference type="InterPro" id="IPR005202">
    <property type="entry name" value="TF_GRAS"/>
</dbReference>
<dbReference type="GO" id="GO:0043565">
    <property type="term" value="F:sequence-specific DNA binding"/>
    <property type="evidence" value="ECO:0000318"/>
    <property type="project" value="GO_Central"/>
</dbReference>
<proteinExistence type="inferred from homology"/>
<sequence>MAPFNRHSYDVEIQEIGSFGKLPRLSQEDDTGNKSEATNRLCFPTANDQVGQQPLKAFHNLDALFLDTTPPLRSYEHQMQELANIESQYSELIKPHTNPKRTKTTSHDVVRNEVSERKLSTDAVIRLGGEKFIQSCSSSINDISIPSHPYSTSFSGFSIQETKDIELIQNLLLSAEKVSNQKFERSSKLLDWCDASSSNSGNPIQRLVHYFSKALREKIANETGRISFHGPRKNHVDDLAKRMLSANPTTVSIYQKLPFFQVGQFSGVQALVDAVVGATKVHVIDLSIKQGVQGTILMQALISQPICTIEHLKITAVGTNYKEKIEQAGDWLKSFAESINLSFSFNVAMVEDMLMFNENLLELDPEEALAIYSSYGLWGMIGQQGRLESLMKVIKNINPRVMVVSEAAVNLNSPKFVNRFIESLFYFGALFDALEDCMDREDENRAITESVYMGNGIRSIVATEGAERVIRNVHINVWRKFFARFGMKETELSMSSLYQANLVAEKICCGSSCTFDMDGNCLIIGWKGAPIQFLSAWKFS</sequence>
<organism evidence="4 5">
    <name type="scientific">Lactuca sativa</name>
    <name type="common">Garden lettuce</name>
    <dbReference type="NCBI Taxonomy" id="4236"/>
    <lineage>
        <taxon>Eukaryota</taxon>
        <taxon>Viridiplantae</taxon>
        <taxon>Streptophyta</taxon>
        <taxon>Embryophyta</taxon>
        <taxon>Tracheophyta</taxon>
        <taxon>Spermatophyta</taxon>
        <taxon>Magnoliopsida</taxon>
        <taxon>eudicotyledons</taxon>
        <taxon>Gunneridae</taxon>
        <taxon>Pentapetalae</taxon>
        <taxon>asterids</taxon>
        <taxon>campanulids</taxon>
        <taxon>Asterales</taxon>
        <taxon>Asteraceae</taxon>
        <taxon>Cichorioideae</taxon>
        <taxon>Cichorieae</taxon>
        <taxon>Lactucinae</taxon>
        <taxon>Lactuca</taxon>
    </lineage>
</organism>
<evidence type="ECO:0000256" key="2">
    <source>
        <dbReference type="ARBA" id="ARBA00023163"/>
    </source>
</evidence>
<accession>A0A9R1V8M4</accession>
<dbReference type="Proteomes" id="UP000235145">
    <property type="component" value="Unassembled WGS sequence"/>
</dbReference>
<comment type="caution">
    <text evidence="3">Lacks conserved residue(s) required for the propagation of feature annotation.</text>
</comment>
<gene>
    <name evidence="4" type="ORF">LSAT_V11C600305950</name>
</gene>
<dbReference type="EMBL" id="NBSK02000006">
    <property type="protein sequence ID" value="KAJ0200216.1"/>
    <property type="molecule type" value="Genomic_DNA"/>
</dbReference>
<feature type="region of interest" description="SAW" evidence="3">
    <location>
        <begin position="462"/>
        <end position="538"/>
    </location>
</feature>
<evidence type="ECO:0000256" key="1">
    <source>
        <dbReference type="ARBA" id="ARBA00023015"/>
    </source>
</evidence>
<dbReference type="PANTHER" id="PTHR31636">
    <property type="entry name" value="OSJNBA0084A10.13 PROTEIN-RELATED"/>
    <property type="match status" value="1"/>
</dbReference>
<keyword evidence="1" id="KW-0805">Transcription regulation</keyword>
<dbReference type="OrthoDB" id="770224at2759"/>
<dbReference type="Pfam" id="PF03514">
    <property type="entry name" value="GRAS"/>
    <property type="match status" value="1"/>
</dbReference>
<feature type="region of interest" description="Leucine repeat II (LRII)" evidence="3">
    <location>
        <begin position="327"/>
        <end position="359"/>
    </location>
</feature>
<evidence type="ECO:0000256" key="3">
    <source>
        <dbReference type="PROSITE-ProRule" id="PRU01191"/>
    </source>
</evidence>
<dbReference type="GO" id="GO:0005634">
    <property type="term" value="C:nucleus"/>
    <property type="evidence" value="ECO:0000318"/>
    <property type="project" value="GO_Central"/>
</dbReference>
<feature type="short sequence motif" description="VHIID" evidence="3">
    <location>
        <begin position="281"/>
        <end position="285"/>
    </location>
</feature>
<protein>
    <recommendedName>
        <fullName evidence="6">DELLA protein</fullName>
    </recommendedName>
</protein>
<keyword evidence="5" id="KW-1185">Reference proteome</keyword>
<evidence type="ECO:0000313" key="4">
    <source>
        <dbReference type="EMBL" id="KAJ0200216.1"/>
    </source>
</evidence>
<comment type="caution">
    <text evidence="4">The sequence shown here is derived from an EMBL/GenBank/DDBJ whole genome shotgun (WGS) entry which is preliminary data.</text>
</comment>
<keyword evidence="2" id="KW-0804">Transcription</keyword>
<dbReference type="GO" id="GO:0003700">
    <property type="term" value="F:DNA-binding transcription factor activity"/>
    <property type="evidence" value="ECO:0000318"/>
    <property type="project" value="GO_Central"/>
</dbReference>
<evidence type="ECO:0000313" key="5">
    <source>
        <dbReference type="Proteomes" id="UP000235145"/>
    </source>
</evidence>
<dbReference type="Gramene" id="rna-gnl|WGS:NBSK|LSAT_6X16901_mrna">
    <property type="protein sequence ID" value="cds-PLY67303.1"/>
    <property type="gene ID" value="gene-LSAT_6X16901"/>
</dbReference>
<dbReference type="PROSITE" id="PS50985">
    <property type="entry name" value="GRAS"/>
    <property type="match status" value="1"/>
</dbReference>
<name>A0A9R1V8M4_LACSA</name>